<protein>
    <recommendedName>
        <fullName evidence="2">DUF4136 domain-containing protein</fullName>
    </recommendedName>
</protein>
<dbReference type="AlphaFoldDB" id="A0A1X9N9U6"/>
<feature type="signal peptide" evidence="1">
    <location>
        <begin position="1"/>
        <end position="25"/>
    </location>
</feature>
<dbReference type="STRING" id="716816.BST96_09955"/>
<proteinExistence type="predicted"/>
<dbReference type="KEGG" id="osg:BST96_09955"/>
<dbReference type="InterPro" id="IPR025411">
    <property type="entry name" value="DUF4136"/>
</dbReference>
<dbReference type="Gene3D" id="3.30.160.670">
    <property type="match status" value="1"/>
</dbReference>
<evidence type="ECO:0000259" key="2">
    <source>
        <dbReference type="Pfam" id="PF13590"/>
    </source>
</evidence>
<dbReference type="Proteomes" id="UP000193450">
    <property type="component" value="Chromosome"/>
</dbReference>
<dbReference type="EMBL" id="CP019343">
    <property type="protein sequence ID" value="ARN74416.1"/>
    <property type="molecule type" value="Genomic_DNA"/>
</dbReference>
<name>A0A1X9N9U6_9GAMM</name>
<keyword evidence="1" id="KW-0732">Signal</keyword>
<evidence type="ECO:0000256" key="1">
    <source>
        <dbReference type="SAM" id="SignalP"/>
    </source>
</evidence>
<dbReference type="Pfam" id="PF13590">
    <property type="entry name" value="DUF4136"/>
    <property type="match status" value="1"/>
</dbReference>
<evidence type="ECO:0000313" key="3">
    <source>
        <dbReference type="EMBL" id="ARN74416.1"/>
    </source>
</evidence>
<organism evidence="3 4">
    <name type="scientific">Oceanicoccus sagamiensis</name>
    <dbReference type="NCBI Taxonomy" id="716816"/>
    <lineage>
        <taxon>Bacteria</taxon>
        <taxon>Pseudomonadati</taxon>
        <taxon>Pseudomonadota</taxon>
        <taxon>Gammaproteobacteria</taxon>
        <taxon>Cellvibrionales</taxon>
        <taxon>Spongiibacteraceae</taxon>
        <taxon>Oceanicoccus</taxon>
    </lineage>
</organism>
<keyword evidence="4" id="KW-1185">Reference proteome</keyword>
<feature type="domain" description="DUF4136" evidence="2">
    <location>
        <begin position="34"/>
        <end position="189"/>
    </location>
</feature>
<reference evidence="3 4" key="1">
    <citation type="submission" date="2016-11" db="EMBL/GenBank/DDBJ databases">
        <title>Trade-off between light-utilization and light-protection in marine flavobacteria.</title>
        <authorList>
            <person name="Kumagai Y."/>
        </authorList>
    </citation>
    <scope>NUCLEOTIDE SEQUENCE [LARGE SCALE GENOMIC DNA]</scope>
    <source>
        <strain evidence="3 4">NBRC 107125</strain>
    </source>
</reference>
<sequence length="190" mass="21305">MAIFASNRIKSLLVLVMALGLAACASEPPKPVLDYNPDYDFYQIKTYAFAPGKSIGADSLVGNRVEMAIESEMAAKGIKLVEADKADVLVRFMLMTQNKQDIRTYDRHYGGGAYRCYRCGYGSGYRTSTEVQVKNYTEGTLVIDLADQKMDRVVWHTISKRKVVKNRTPEERDALVKEVVGDMFAEFPPL</sequence>
<feature type="chain" id="PRO_5012146371" description="DUF4136 domain-containing protein" evidence="1">
    <location>
        <begin position="26"/>
        <end position="190"/>
    </location>
</feature>
<gene>
    <name evidence="3" type="ORF">BST96_09955</name>
</gene>
<evidence type="ECO:0000313" key="4">
    <source>
        <dbReference type="Proteomes" id="UP000193450"/>
    </source>
</evidence>
<dbReference type="RefSeq" id="WP_169713961.1">
    <property type="nucleotide sequence ID" value="NZ_CP019343.1"/>
</dbReference>
<accession>A0A1X9N9U6</accession>